<protein>
    <submittedName>
        <fullName evidence="2">Uncharacterized protein</fullName>
    </submittedName>
</protein>
<dbReference type="RefSeq" id="WP_078707404.1">
    <property type="nucleotide sequence ID" value="NZ_FUXL01000003.1"/>
</dbReference>
<keyword evidence="1" id="KW-0732">Signal</keyword>
<dbReference type="Proteomes" id="UP000190135">
    <property type="component" value="Unassembled WGS sequence"/>
</dbReference>
<keyword evidence="3" id="KW-1185">Reference proteome</keyword>
<feature type="signal peptide" evidence="1">
    <location>
        <begin position="1"/>
        <end position="25"/>
    </location>
</feature>
<name>A0A1T4P2E7_9HYPH</name>
<accession>A0A1T4P2E7</accession>
<evidence type="ECO:0000256" key="1">
    <source>
        <dbReference type="SAM" id="SignalP"/>
    </source>
</evidence>
<proteinExistence type="predicted"/>
<reference evidence="2 3" key="1">
    <citation type="submission" date="2017-02" db="EMBL/GenBank/DDBJ databases">
        <authorList>
            <person name="Peterson S.W."/>
        </authorList>
    </citation>
    <scope>NUCLEOTIDE SEQUENCE [LARGE SCALE GENOMIC DNA]</scope>
    <source>
        <strain evidence="2 3">USBA 369</strain>
    </source>
</reference>
<evidence type="ECO:0000313" key="2">
    <source>
        <dbReference type="EMBL" id="SJZ85649.1"/>
    </source>
</evidence>
<gene>
    <name evidence="2" type="ORF">SAMN05428963_103303</name>
</gene>
<dbReference type="EMBL" id="FUXL01000003">
    <property type="protein sequence ID" value="SJZ85649.1"/>
    <property type="molecule type" value="Genomic_DNA"/>
</dbReference>
<feature type="chain" id="PRO_5012843344" evidence="1">
    <location>
        <begin position="26"/>
        <end position="144"/>
    </location>
</feature>
<evidence type="ECO:0000313" key="3">
    <source>
        <dbReference type="Proteomes" id="UP000190135"/>
    </source>
</evidence>
<dbReference type="OrthoDB" id="9808546at2"/>
<dbReference type="STRING" id="1365950.SAMN05428963_103303"/>
<sequence length="144" mass="15692">MILKRLAVLTLAAAAAASSVPAARAADLLVAPVAIGPCGDGDVLADVEDQFEYGAPRTLGSQLQIVEFSNLRERGYLPRTETSPIERHYCQGQALMSDGRYHMVYYVIEDPMGFASMGRRAEGCVLGLDPWHVYGANCQSLRRF</sequence>
<organism evidence="2 3">
    <name type="scientific">Consotaella salsifontis</name>
    <dbReference type="NCBI Taxonomy" id="1365950"/>
    <lineage>
        <taxon>Bacteria</taxon>
        <taxon>Pseudomonadati</taxon>
        <taxon>Pseudomonadota</taxon>
        <taxon>Alphaproteobacteria</taxon>
        <taxon>Hyphomicrobiales</taxon>
        <taxon>Aurantimonadaceae</taxon>
        <taxon>Consotaella</taxon>
    </lineage>
</organism>
<dbReference type="AlphaFoldDB" id="A0A1T4P2E7"/>